<evidence type="ECO:0000256" key="1">
    <source>
        <dbReference type="SAM" id="Phobius"/>
    </source>
</evidence>
<keyword evidence="1" id="KW-1133">Transmembrane helix</keyword>
<feature type="transmembrane region" description="Helical" evidence="1">
    <location>
        <begin position="20"/>
        <end position="37"/>
    </location>
</feature>
<reference evidence="2 3" key="1">
    <citation type="submission" date="2020-08" db="EMBL/GenBank/DDBJ databases">
        <title>Genomic Encyclopedia of Type Strains, Phase IV (KMG-IV): sequencing the most valuable type-strain genomes for metagenomic binning, comparative biology and taxonomic classification.</title>
        <authorList>
            <person name="Goeker M."/>
        </authorList>
    </citation>
    <scope>NUCLEOTIDE SEQUENCE [LARGE SCALE GENOMIC DNA]</scope>
    <source>
        <strain evidence="2 3">DSM 105481</strain>
    </source>
</reference>
<protein>
    <submittedName>
        <fullName evidence="2">Uncharacterized protein</fullName>
    </submittedName>
</protein>
<keyword evidence="3" id="KW-1185">Reference proteome</keyword>
<organism evidence="2 3">
    <name type="scientific">Peribacillus huizhouensis</name>
    <dbReference type="NCBI Taxonomy" id="1501239"/>
    <lineage>
        <taxon>Bacteria</taxon>
        <taxon>Bacillati</taxon>
        <taxon>Bacillota</taxon>
        <taxon>Bacilli</taxon>
        <taxon>Bacillales</taxon>
        <taxon>Bacillaceae</taxon>
        <taxon>Peribacillus</taxon>
    </lineage>
</organism>
<proteinExistence type="predicted"/>
<keyword evidence="1" id="KW-0812">Transmembrane</keyword>
<dbReference type="EMBL" id="JACJHX010000004">
    <property type="protein sequence ID" value="MBA9026449.1"/>
    <property type="molecule type" value="Genomic_DNA"/>
</dbReference>
<dbReference type="RefSeq" id="WP_182502294.1">
    <property type="nucleotide sequence ID" value="NZ_JACJHX010000004.1"/>
</dbReference>
<name>A0ABR6CN70_9BACI</name>
<comment type="caution">
    <text evidence="2">The sequence shown here is derived from an EMBL/GenBank/DDBJ whole genome shotgun (WGS) entry which is preliminary data.</text>
</comment>
<evidence type="ECO:0000313" key="2">
    <source>
        <dbReference type="EMBL" id="MBA9026449.1"/>
    </source>
</evidence>
<gene>
    <name evidence="2" type="ORF">HNP81_001734</name>
</gene>
<keyword evidence="1" id="KW-0472">Membrane</keyword>
<evidence type="ECO:0000313" key="3">
    <source>
        <dbReference type="Proteomes" id="UP000626697"/>
    </source>
</evidence>
<dbReference type="Proteomes" id="UP000626697">
    <property type="component" value="Unassembled WGS sequence"/>
</dbReference>
<accession>A0ABR6CN70</accession>
<sequence>MEIEKDVQEDMKSTKRREKWGCFICAFIMVILPNVSVHQHIDQIISHDGKTLDSSNVLVYWKKDNKVTSYVEEQEPESVEIIFSKKNSKN</sequence>